<dbReference type="AlphaFoldDB" id="A0A0E9TE68"/>
<dbReference type="EMBL" id="GBXM01057549">
    <property type="protein sequence ID" value="JAH51028.1"/>
    <property type="molecule type" value="Transcribed_RNA"/>
</dbReference>
<name>A0A0E9TE68_ANGAN</name>
<protein>
    <submittedName>
        <fullName evidence="1">Uncharacterized protein</fullName>
    </submittedName>
</protein>
<reference evidence="1" key="2">
    <citation type="journal article" date="2015" name="Fish Shellfish Immunol.">
        <title>Early steps in the European eel (Anguilla anguilla)-Vibrio vulnificus interaction in the gills: Role of the RtxA13 toxin.</title>
        <authorList>
            <person name="Callol A."/>
            <person name="Pajuelo D."/>
            <person name="Ebbesson L."/>
            <person name="Teles M."/>
            <person name="MacKenzie S."/>
            <person name="Amaro C."/>
        </authorList>
    </citation>
    <scope>NUCLEOTIDE SEQUENCE</scope>
</reference>
<reference evidence="1" key="1">
    <citation type="submission" date="2014-11" db="EMBL/GenBank/DDBJ databases">
        <authorList>
            <person name="Amaro Gonzalez C."/>
        </authorList>
    </citation>
    <scope>NUCLEOTIDE SEQUENCE</scope>
</reference>
<sequence length="22" mass="2477">MKRPLSGGGRAVLVWRLPSWLP</sequence>
<organism evidence="1">
    <name type="scientific">Anguilla anguilla</name>
    <name type="common">European freshwater eel</name>
    <name type="synonym">Muraena anguilla</name>
    <dbReference type="NCBI Taxonomy" id="7936"/>
    <lineage>
        <taxon>Eukaryota</taxon>
        <taxon>Metazoa</taxon>
        <taxon>Chordata</taxon>
        <taxon>Craniata</taxon>
        <taxon>Vertebrata</taxon>
        <taxon>Euteleostomi</taxon>
        <taxon>Actinopterygii</taxon>
        <taxon>Neopterygii</taxon>
        <taxon>Teleostei</taxon>
        <taxon>Anguilliformes</taxon>
        <taxon>Anguillidae</taxon>
        <taxon>Anguilla</taxon>
    </lineage>
</organism>
<evidence type="ECO:0000313" key="1">
    <source>
        <dbReference type="EMBL" id="JAH51028.1"/>
    </source>
</evidence>
<proteinExistence type="predicted"/>
<accession>A0A0E9TE68</accession>